<sequence>MATRPPSEPLPEPKMALPQGMKENYTMRNLDPTTSPGRSMSHGSSPRQQTRSVTYIRSSARKRQRRYSSGGSSAEQSRKPLAPASAHGWVIEHHQGNLIAKHRKNPSGLSGALSAAAKRRFRGTKPPSAPSLARGTQPDDNVPVSSETPAAEVEARTAAGQEERLEVSFAELQRMRLRKLQSVLVRDVADMYLGQVEPDGWETSLQHELMLIYLLPLAVQAYRDYEYMTQALSTGTEDPFIAHTEDETVLWMLESIHRENERNWPRETKISRDDWAAICRTQDARFQEPSAGGTGAPPIGGTRRAKLRASRLRSTWGRILTAVVGGLFLIGPMWLMVLHNTRYTALVSTSVCVFGFGVLMANALEKPMDVLSSTAAYAAVLVVFVGTNTQSDA</sequence>
<dbReference type="Proteomes" id="UP000256690">
    <property type="component" value="Unassembled WGS sequence"/>
</dbReference>
<keyword evidence="5" id="KW-1185">Reference proteome</keyword>
<evidence type="ECO:0000256" key="1">
    <source>
        <dbReference type="SAM" id="MobiDB-lite"/>
    </source>
</evidence>
<dbReference type="GeneID" id="38112184"/>
<feature type="compositionally biased region" description="Polar residues" evidence="1">
    <location>
        <begin position="31"/>
        <end position="57"/>
    </location>
</feature>
<feature type="region of interest" description="Disordered" evidence="1">
    <location>
        <begin position="1"/>
        <end position="84"/>
    </location>
</feature>
<evidence type="ECO:0000256" key="2">
    <source>
        <dbReference type="SAM" id="Phobius"/>
    </source>
</evidence>
<protein>
    <recommendedName>
        <fullName evidence="3">DUF6594 domain-containing protein</fullName>
    </recommendedName>
</protein>
<dbReference type="STRING" id="1810919.A0A3D8SUU6"/>
<dbReference type="AlphaFoldDB" id="A0A3D8SUU6"/>
<feature type="compositionally biased region" description="Low complexity" evidence="1">
    <location>
        <begin position="107"/>
        <end position="116"/>
    </location>
</feature>
<name>A0A3D8SUU6_9EURO</name>
<feature type="transmembrane region" description="Helical" evidence="2">
    <location>
        <begin position="343"/>
        <end position="363"/>
    </location>
</feature>
<dbReference type="RefSeq" id="XP_026606993.1">
    <property type="nucleotide sequence ID" value="XM_026743830.1"/>
</dbReference>
<reference evidence="4 5" key="1">
    <citation type="journal article" date="2018" name="IMA Fungus">
        <title>IMA Genome-F 9: Draft genome sequence of Annulohypoxylon stygium, Aspergillus mulundensis, Berkeleyomyces basicola (syn. Thielaviopsis basicola), Ceratocystis smalleyi, two Cercospora beticola strains, Coleophoma cylindrospora, Fusarium fracticaudum, Phialophora cf. hyalina, and Morchella septimelata.</title>
        <authorList>
            <person name="Wingfield B.D."/>
            <person name="Bills G.F."/>
            <person name="Dong Y."/>
            <person name="Huang W."/>
            <person name="Nel W.J."/>
            <person name="Swalarsk-Parry B.S."/>
            <person name="Vaghefi N."/>
            <person name="Wilken P.M."/>
            <person name="An Z."/>
            <person name="de Beer Z.W."/>
            <person name="De Vos L."/>
            <person name="Chen L."/>
            <person name="Duong T.A."/>
            <person name="Gao Y."/>
            <person name="Hammerbacher A."/>
            <person name="Kikkert J.R."/>
            <person name="Li Y."/>
            <person name="Li H."/>
            <person name="Li K."/>
            <person name="Li Q."/>
            <person name="Liu X."/>
            <person name="Ma X."/>
            <person name="Naidoo K."/>
            <person name="Pethybridge S.J."/>
            <person name="Sun J."/>
            <person name="Steenkamp E.T."/>
            <person name="van der Nest M.A."/>
            <person name="van Wyk S."/>
            <person name="Wingfield M.J."/>
            <person name="Xiong C."/>
            <person name="Yue Q."/>
            <person name="Zhang X."/>
        </authorList>
    </citation>
    <scope>NUCLEOTIDE SEQUENCE [LARGE SCALE GENOMIC DNA]</scope>
    <source>
        <strain evidence="4 5">DSM 5745</strain>
    </source>
</reference>
<keyword evidence="2" id="KW-0472">Membrane</keyword>
<dbReference type="InterPro" id="IPR046529">
    <property type="entry name" value="DUF6594"/>
</dbReference>
<evidence type="ECO:0000259" key="3">
    <source>
        <dbReference type="Pfam" id="PF20237"/>
    </source>
</evidence>
<feature type="compositionally biased region" description="Pro residues" evidence="1">
    <location>
        <begin position="1"/>
        <end position="12"/>
    </location>
</feature>
<dbReference type="OrthoDB" id="4510873at2759"/>
<feature type="transmembrane region" description="Helical" evidence="2">
    <location>
        <begin position="316"/>
        <end position="337"/>
    </location>
</feature>
<keyword evidence="2" id="KW-0812">Transmembrane</keyword>
<evidence type="ECO:0000313" key="4">
    <source>
        <dbReference type="EMBL" id="RDW90039.1"/>
    </source>
</evidence>
<organism evidence="4 5">
    <name type="scientific">Aspergillus mulundensis</name>
    <dbReference type="NCBI Taxonomy" id="1810919"/>
    <lineage>
        <taxon>Eukaryota</taxon>
        <taxon>Fungi</taxon>
        <taxon>Dikarya</taxon>
        <taxon>Ascomycota</taxon>
        <taxon>Pezizomycotina</taxon>
        <taxon>Eurotiomycetes</taxon>
        <taxon>Eurotiomycetidae</taxon>
        <taxon>Eurotiales</taxon>
        <taxon>Aspergillaceae</taxon>
        <taxon>Aspergillus</taxon>
        <taxon>Aspergillus subgen. Nidulantes</taxon>
    </lineage>
</organism>
<feature type="domain" description="DUF6594" evidence="3">
    <location>
        <begin position="219"/>
        <end position="382"/>
    </location>
</feature>
<proteinExistence type="predicted"/>
<accession>A0A3D8SUU6</accession>
<feature type="region of interest" description="Disordered" evidence="1">
    <location>
        <begin position="101"/>
        <end position="149"/>
    </location>
</feature>
<feature type="transmembrane region" description="Helical" evidence="2">
    <location>
        <begin position="370"/>
        <end position="387"/>
    </location>
</feature>
<comment type="caution">
    <text evidence="4">The sequence shown here is derived from an EMBL/GenBank/DDBJ whole genome shotgun (WGS) entry which is preliminary data.</text>
</comment>
<dbReference type="Pfam" id="PF20237">
    <property type="entry name" value="DUF6594"/>
    <property type="match status" value="1"/>
</dbReference>
<evidence type="ECO:0000313" key="5">
    <source>
        <dbReference type="Proteomes" id="UP000256690"/>
    </source>
</evidence>
<dbReference type="EMBL" id="PVWQ01000002">
    <property type="protein sequence ID" value="RDW90039.1"/>
    <property type="molecule type" value="Genomic_DNA"/>
</dbReference>
<gene>
    <name evidence="4" type="ORF">DSM5745_01814</name>
</gene>
<keyword evidence="2" id="KW-1133">Transmembrane helix</keyword>